<evidence type="ECO:0000256" key="1">
    <source>
        <dbReference type="SAM" id="MobiDB-lite"/>
    </source>
</evidence>
<keyword evidence="3" id="KW-1185">Reference proteome</keyword>
<feature type="compositionally biased region" description="Basic and acidic residues" evidence="1">
    <location>
        <begin position="51"/>
        <end position="64"/>
    </location>
</feature>
<gene>
    <name evidence="2" type="ORF">SAMN04489835_5797</name>
</gene>
<dbReference type="AlphaFoldDB" id="A0A1H6LVF2"/>
<proteinExistence type="predicted"/>
<dbReference type="RefSeq" id="WP_083410149.1">
    <property type="nucleotide sequence ID" value="NZ_LT629971.1"/>
</dbReference>
<dbReference type="Proteomes" id="UP000182915">
    <property type="component" value="Chromosome I"/>
</dbReference>
<organism evidence="2 3">
    <name type="scientific">Mycolicibacterium rutilum</name>
    <name type="common">Mycobacterium rutilum</name>
    <dbReference type="NCBI Taxonomy" id="370526"/>
    <lineage>
        <taxon>Bacteria</taxon>
        <taxon>Bacillati</taxon>
        <taxon>Actinomycetota</taxon>
        <taxon>Actinomycetes</taxon>
        <taxon>Mycobacteriales</taxon>
        <taxon>Mycobacteriaceae</taxon>
        <taxon>Mycolicibacterium</taxon>
    </lineage>
</organism>
<name>A0A1H6LVF2_MYCRU</name>
<protein>
    <submittedName>
        <fullName evidence="2">Uncharacterized protein</fullName>
    </submittedName>
</protein>
<dbReference type="STRING" id="370526.SAMN04489835_5797"/>
<dbReference type="OrthoDB" id="4703237at2"/>
<evidence type="ECO:0000313" key="2">
    <source>
        <dbReference type="EMBL" id="SEH92723.1"/>
    </source>
</evidence>
<reference evidence="3" key="1">
    <citation type="submission" date="2016-10" db="EMBL/GenBank/DDBJ databases">
        <authorList>
            <person name="Varghese N."/>
            <person name="Submissions S."/>
        </authorList>
    </citation>
    <scope>NUCLEOTIDE SEQUENCE [LARGE SCALE GENOMIC DNA]</scope>
    <source>
        <strain evidence="3">DSM 45405</strain>
    </source>
</reference>
<dbReference type="EMBL" id="LT629971">
    <property type="protein sequence ID" value="SEH92723.1"/>
    <property type="molecule type" value="Genomic_DNA"/>
</dbReference>
<evidence type="ECO:0000313" key="3">
    <source>
        <dbReference type="Proteomes" id="UP000182915"/>
    </source>
</evidence>
<sequence>MVSRQILDDGSTADLPWAAAFDPAANARVLSSVQARGFRAATEVVNRFVRLAEPDTDSEPRSEPDSSPNSPGSDAERVLAAWRKLADRLLVSLNTSVRTAESDTARVDFDGDQASGRVALVCDGPGTASSEVWLHNGGAADLGDIRLRCSDLLSHDGAVIAAAAVRFAPNPVPVFARCSRGVVVDIDVADNVSPGCYRGTVLADGHPDVWLPVALTVARAG</sequence>
<feature type="region of interest" description="Disordered" evidence="1">
    <location>
        <begin position="51"/>
        <end position="75"/>
    </location>
</feature>
<accession>A0A1H6LVF2</accession>